<dbReference type="PANTHER" id="PTHR34072">
    <property type="entry name" value="ENZYMATIC POLYPROTEIN-RELATED"/>
    <property type="match status" value="1"/>
</dbReference>
<dbReference type="Pfam" id="PF00665">
    <property type="entry name" value="rve"/>
    <property type="match status" value="1"/>
</dbReference>
<dbReference type="InterPro" id="IPR001584">
    <property type="entry name" value="Integrase_cat-core"/>
</dbReference>
<keyword evidence="6" id="KW-0695">RNA-directed DNA polymerase</keyword>
<dbReference type="PANTHER" id="PTHR34072:SF52">
    <property type="entry name" value="RIBONUCLEASE H"/>
    <property type="match status" value="1"/>
</dbReference>
<gene>
    <name evidence="8" type="ORF">Tci_435014</name>
</gene>
<dbReference type="Gene3D" id="3.30.420.10">
    <property type="entry name" value="Ribonuclease H-like superfamily/Ribonuclease H"/>
    <property type="match status" value="1"/>
</dbReference>
<evidence type="ECO:0000256" key="5">
    <source>
        <dbReference type="ARBA" id="ARBA00022801"/>
    </source>
</evidence>
<keyword evidence="1" id="KW-0808">Transferase</keyword>
<evidence type="ECO:0000256" key="1">
    <source>
        <dbReference type="ARBA" id="ARBA00022679"/>
    </source>
</evidence>
<evidence type="ECO:0000256" key="6">
    <source>
        <dbReference type="ARBA" id="ARBA00022918"/>
    </source>
</evidence>
<dbReference type="Gene3D" id="3.10.20.370">
    <property type="match status" value="1"/>
</dbReference>
<protein>
    <recommendedName>
        <fullName evidence="7">Integrase catalytic domain-containing protein</fullName>
    </recommendedName>
</protein>
<organism evidence="8">
    <name type="scientific">Tanacetum cinerariifolium</name>
    <name type="common">Dalmatian daisy</name>
    <name type="synonym">Chrysanthemum cinerariifolium</name>
    <dbReference type="NCBI Taxonomy" id="118510"/>
    <lineage>
        <taxon>Eukaryota</taxon>
        <taxon>Viridiplantae</taxon>
        <taxon>Streptophyta</taxon>
        <taxon>Embryophyta</taxon>
        <taxon>Tracheophyta</taxon>
        <taxon>Spermatophyta</taxon>
        <taxon>Magnoliopsida</taxon>
        <taxon>eudicotyledons</taxon>
        <taxon>Gunneridae</taxon>
        <taxon>Pentapetalae</taxon>
        <taxon>asterids</taxon>
        <taxon>campanulids</taxon>
        <taxon>Asterales</taxon>
        <taxon>Asteraceae</taxon>
        <taxon>Asteroideae</taxon>
        <taxon>Anthemideae</taxon>
        <taxon>Anthemidinae</taxon>
        <taxon>Tanacetum</taxon>
    </lineage>
</organism>
<dbReference type="GO" id="GO:0015074">
    <property type="term" value="P:DNA integration"/>
    <property type="evidence" value="ECO:0007669"/>
    <property type="project" value="InterPro"/>
</dbReference>
<sequence>ITNKILVLPVGFKGLHGITTAQLVLLVYKVVAVFNKVNTTKSRVTTAVKVSTTGWIKWLEDQDMREVTKNGNKVLTKTIGTVEQPYEPTTIEEKLDRKNEMKARGTLLMALLNKDQLKFHSYQDVKLLMEAIEKRYGGNKESKKVQRILLKHQYENFVASNSETLDQTFDRLQKLISQLEIHGEVIKQEDINLKLLRSLPSEWKTHALIWRNKVEIETISLDDLYNNLKIYEPELTGSSSTIKIHKIWLLYPPIAQAAQMKQITLLTKLLLLILKSSKDSRKQRKRVCRKTVPMENLTENALIAQDEIGGYDWSYQAEEEHPTNFALMALTSSGSSFSSDSKMYTQRTWRKTEKEIDELKLTLEKYQTSSKSLNTLLESQVSDKGKTKVGYKEASLEIENAVNSSKMIKNQENVKYRSDKGYHAVPPPYTRNYIPPKPDLMFIDKQVKSKYVDVVSTISSSAVKTVESKVKSVDVKNKGVCRTVETKPVKKNNFSPLIIEDWIFDDESGVEFKHVKDKNVRPIIKKIKFVKTAREKVEKSCKTDVEQHKRVNHKNFANKMTHPHPKRRFVPQEILTKSGKLKTVSTSVNTVRPVNTANSKPIVNYLRPKSNAFRRGYSQAIRPFNKYSAFKKTIFNKEVNVVKASAYWVWKTKHSSASSTYKKYSYIDTRGRSKKHMYIIDYEDYDGGFVSFGDGKGRISEKGKIKTGTLDFDDVYFCKELKYNMFSVSQICDRKNNFLFTDTECLVLSSNFKLLDGSQVLLRVPRKDNIYNVDLKSVVSTRGLTCLFAKATTNESNLWHMRLGHINYKTMNKLVRENLIRGLTLKIFENNHGCVTCQKEKQHRASYKAKLVNSISKPLHMLHMDLFGPINVKSLMRKSYCLVIIDDFSRFFWVFFLTTKDETSGILKTFITGIENQLDCKVKVIRCDNRTEFKNSIMYQFCDMKWIKREFNVPRTPQQNGVAERKNRTLIHAIITIPPLIEFMKPFGCPVAILNTKDYLGKFDEKVDEGFFVGYYVVSPKDTEVDAGKKATEVDESQVSDNGGQDNQVTRSEFEGLCQQERHTKHINSTNSLILFLKDFQTHDEVESKNMKFDWTEKAEAAVQLLKKKFCSALILALPEGSENFVVYYDASHKGLGAVLMQMEKVIAYASRQLKIHEKNYTTYDLELGAMVFALKMWRHYLYGMKCVMFTDHKSLQYILDQKDLNMRQCGWLKLLSDYNYEIHYHPGKANVVVDTFSRKE</sequence>
<keyword evidence="3" id="KW-0540">Nuclease</keyword>
<dbReference type="SUPFAM" id="SSF53098">
    <property type="entry name" value="Ribonuclease H-like"/>
    <property type="match status" value="1"/>
</dbReference>
<feature type="domain" description="Integrase catalytic" evidence="7">
    <location>
        <begin position="854"/>
        <end position="1028"/>
    </location>
</feature>
<dbReference type="Pfam" id="PF17917">
    <property type="entry name" value="RT_RNaseH"/>
    <property type="match status" value="1"/>
</dbReference>
<dbReference type="GO" id="GO:0003676">
    <property type="term" value="F:nucleic acid binding"/>
    <property type="evidence" value="ECO:0007669"/>
    <property type="project" value="InterPro"/>
</dbReference>
<dbReference type="FunFam" id="3.10.20.370:FF:000001">
    <property type="entry name" value="Retrovirus-related Pol polyprotein from transposon 17.6-like protein"/>
    <property type="match status" value="1"/>
</dbReference>
<dbReference type="SUPFAM" id="SSF56672">
    <property type="entry name" value="DNA/RNA polymerases"/>
    <property type="match status" value="1"/>
</dbReference>
<evidence type="ECO:0000313" key="8">
    <source>
        <dbReference type="EMBL" id="GEY63040.1"/>
    </source>
</evidence>
<keyword evidence="4" id="KW-0255">Endonuclease</keyword>
<dbReference type="InterPro" id="IPR012337">
    <property type="entry name" value="RNaseH-like_sf"/>
</dbReference>
<proteinExistence type="predicted"/>
<dbReference type="GO" id="GO:0004519">
    <property type="term" value="F:endonuclease activity"/>
    <property type="evidence" value="ECO:0007669"/>
    <property type="project" value="UniProtKB-KW"/>
</dbReference>
<dbReference type="Pfam" id="PF14223">
    <property type="entry name" value="Retrotran_gag_2"/>
    <property type="match status" value="1"/>
</dbReference>
<accession>A0A699HSJ1</accession>
<evidence type="ECO:0000256" key="4">
    <source>
        <dbReference type="ARBA" id="ARBA00022759"/>
    </source>
</evidence>
<dbReference type="Pfam" id="PF13976">
    <property type="entry name" value="gag_pre-integrs"/>
    <property type="match status" value="1"/>
</dbReference>
<keyword evidence="5" id="KW-0378">Hydrolase</keyword>
<dbReference type="AlphaFoldDB" id="A0A699HSJ1"/>
<evidence type="ECO:0000256" key="3">
    <source>
        <dbReference type="ARBA" id="ARBA00022722"/>
    </source>
</evidence>
<dbReference type="GO" id="GO:0003964">
    <property type="term" value="F:RNA-directed DNA polymerase activity"/>
    <property type="evidence" value="ECO:0007669"/>
    <property type="project" value="UniProtKB-KW"/>
</dbReference>
<dbReference type="InterPro" id="IPR036397">
    <property type="entry name" value="RNaseH_sf"/>
</dbReference>
<dbReference type="InterPro" id="IPR043502">
    <property type="entry name" value="DNA/RNA_pol_sf"/>
</dbReference>
<evidence type="ECO:0000259" key="7">
    <source>
        <dbReference type="PROSITE" id="PS50994"/>
    </source>
</evidence>
<dbReference type="PROSITE" id="PS50994">
    <property type="entry name" value="INTEGRASE"/>
    <property type="match status" value="1"/>
</dbReference>
<comment type="caution">
    <text evidence="8">The sequence shown here is derived from an EMBL/GenBank/DDBJ whole genome shotgun (WGS) entry which is preliminary data.</text>
</comment>
<feature type="non-terminal residue" evidence="8">
    <location>
        <position position="1"/>
    </location>
</feature>
<reference evidence="8" key="1">
    <citation type="journal article" date="2019" name="Sci. Rep.">
        <title>Draft genome of Tanacetum cinerariifolium, the natural source of mosquito coil.</title>
        <authorList>
            <person name="Yamashiro T."/>
            <person name="Shiraishi A."/>
            <person name="Satake H."/>
            <person name="Nakayama K."/>
        </authorList>
    </citation>
    <scope>NUCLEOTIDE SEQUENCE</scope>
</reference>
<dbReference type="EMBL" id="BKCJ010195146">
    <property type="protein sequence ID" value="GEY63040.1"/>
    <property type="molecule type" value="Genomic_DNA"/>
</dbReference>
<dbReference type="CDD" id="cd09274">
    <property type="entry name" value="RNase_HI_RT_Ty3"/>
    <property type="match status" value="1"/>
</dbReference>
<dbReference type="GO" id="GO:0016787">
    <property type="term" value="F:hydrolase activity"/>
    <property type="evidence" value="ECO:0007669"/>
    <property type="project" value="UniProtKB-KW"/>
</dbReference>
<keyword evidence="2" id="KW-0548">Nucleotidyltransferase</keyword>
<name>A0A699HSJ1_TANCI</name>
<dbReference type="InterPro" id="IPR041373">
    <property type="entry name" value="RT_RNaseH"/>
</dbReference>
<evidence type="ECO:0000256" key="2">
    <source>
        <dbReference type="ARBA" id="ARBA00022695"/>
    </source>
</evidence>
<dbReference type="InterPro" id="IPR025724">
    <property type="entry name" value="GAG-pre-integrase_dom"/>
</dbReference>